<dbReference type="GO" id="GO:0003677">
    <property type="term" value="F:DNA binding"/>
    <property type="evidence" value="ECO:0007669"/>
    <property type="project" value="UniProtKB-KW"/>
</dbReference>
<dbReference type="InterPro" id="IPR035965">
    <property type="entry name" value="PAS-like_dom_sf"/>
</dbReference>
<gene>
    <name evidence="3" type="ORF">Sant_P0263</name>
</gene>
<dbReference type="Pfam" id="PF00196">
    <property type="entry name" value="GerE"/>
    <property type="match status" value="1"/>
</dbReference>
<dbReference type="SUPFAM" id="SSF55785">
    <property type="entry name" value="PYP-like sensor domain (PAS domain)"/>
    <property type="match status" value="1"/>
</dbReference>
<dbReference type="RefSeq" id="WP_025424435.1">
    <property type="nucleotide sequence ID" value="NZ_CP006570.1"/>
</dbReference>
<dbReference type="AlphaFoldDB" id="W0HZN6"/>
<evidence type="ECO:0000313" key="4">
    <source>
        <dbReference type="Proteomes" id="UP000019028"/>
    </source>
</evidence>
<dbReference type="SMART" id="SM00421">
    <property type="entry name" value="HTH_LUXR"/>
    <property type="match status" value="1"/>
</dbReference>
<dbReference type="SUPFAM" id="SSF46894">
    <property type="entry name" value="C-terminal effector domain of the bipartite response regulators"/>
    <property type="match status" value="1"/>
</dbReference>
<evidence type="ECO:0000259" key="2">
    <source>
        <dbReference type="SMART" id="SM00421"/>
    </source>
</evidence>
<dbReference type="Gene3D" id="1.10.10.10">
    <property type="entry name" value="Winged helix-like DNA-binding domain superfamily/Winged helix DNA-binding domain"/>
    <property type="match status" value="1"/>
</dbReference>
<dbReference type="OrthoDB" id="9802186at2"/>
<organism evidence="3 4">
    <name type="scientific">Sodalis praecaptivus</name>
    <dbReference type="NCBI Taxonomy" id="1239307"/>
    <lineage>
        <taxon>Bacteria</taxon>
        <taxon>Pseudomonadati</taxon>
        <taxon>Pseudomonadota</taxon>
        <taxon>Gammaproteobacteria</taxon>
        <taxon>Enterobacterales</taxon>
        <taxon>Bruguierivoracaceae</taxon>
        <taxon>Sodalis</taxon>
    </lineage>
</organism>
<dbReference type="PRINTS" id="PR00038">
    <property type="entry name" value="HTHLUXR"/>
</dbReference>
<evidence type="ECO:0000256" key="1">
    <source>
        <dbReference type="ARBA" id="ARBA00023125"/>
    </source>
</evidence>
<dbReference type="KEGG" id="sod:Sant_P0263"/>
<accession>W0HZN6</accession>
<dbReference type="HOGENOM" id="CLU_075576_1_0_6"/>
<proteinExistence type="predicted"/>
<dbReference type="Pfam" id="PF08448">
    <property type="entry name" value="PAS_4"/>
    <property type="match status" value="1"/>
</dbReference>
<keyword evidence="1" id="KW-0238">DNA-binding</keyword>
<geneLocation type="plasmid" evidence="3 4">
    <name>pHS1</name>
</geneLocation>
<dbReference type="Gene3D" id="3.30.450.20">
    <property type="entry name" value="PAS domain"/>
    <property type="match status" value="1"/>
</dbReference>
<dbReference type="InterPro" id="IPR013656">
    <property type="entry name" value="PAS_4"/>
</dbReference>
<dbReference type="InterPro" id="IPR016032">
    <property type="entry name" value="Sig_transdc_resp-reg_C-effctor"/>
</dbReference>
<dbReference type="PATRIC" id="fig|1239307.3.peg.4812"/>
<evidence type="ECO:0000313" key="3">
    <source>
        <dbReference type="EMBL" id="AHF79301.1"/>
    </source>
</evidence>
<dbReference type="Proteomes" id="UP000019028">
    <property type="component" value="Plasmid pHS1"/>
</dbReference>
<dbReference type="InterPro" id="IPR036388">
    <property type="entry name" value="WH-like_DNA-bd_sf"/>
</dbReference>
<dbReference type="EMBL" id="CP006570">
    <property type="protein sequence ID" value="AHF79301.1"/>
    <property type="molecule type" value="Genomic_DNA"/>
</dbReference>
<sequence length="230" mass="26543">MIDIGLTRTAMPLHIIYMCESNSHPCQILDSESRYTYINPPMIELLNLAGSSHIEGKKLSEIPHWSSVFADELHGYYGKVMENKTTLSLLVTCAFGRESQIQTYIFKVQPFFDDDGNVIGSMAEARRCKFFSPIQYIDNESPVSLSTHAPHNYLKSRDVEIIFFIYHGLTSKETARRLGISHRTVENRLCIMYQKANIHNIYQFREWCKDIGYDCYIPPAFIQSKIQVID</sequence>
<reference evidence="3 4" key="1">
    <citation type="journal article" date="2014" name="Genome Biol. Evol.">
        <title>Genome degeneration and adaptation in a nascent stage of symbiosis.</title>
        <authorList>
            <person name="Oakeson K.F."/>
            <person name="Gil R."/>
            <person name="Clayton A.L."/>
            <person name="Dunn D.M."/>
            <person name="von Niederhausern A.C."/>
            <person name="Hamil C."/>
            <person name="Aoyagi A."/>
            <person name="Duval B."/>
            <person name="Baca A."/>
            <person name="Silva F.J."/>
            <person name="Vallier A."/>
            <person name="Jackson D.G."/>
            <person name="Latorre A."/>
            <person name="Weiss R.B."/>
            <person name="Heddi A."/>
            <person name="Moya A."/>
            <person name="Dale C."/>
        </authorList>
    </citation>
    <scope>NUCLEOTIDE SEQUENCE [LARGE SCALE GENOMIC DNA]</scope>
    <source>
        <strain evidence="3 4">HS1</strain>
        <plasmid evidence="4">Plasmid pHS1</plasmid>
    </source>
</reference>
<dbReference type="GO" id="GO:0006355">
    <property type="term" value="P:regulation of DNA-templated transcription"/>
    <property type="evidence" value="ECO:0007669"/>
    <property type="project" value="InterPro"/>
</dbReference>
<keyword evidence="4" id="KW-1185">Reference proteome</keyword>
<dbReference type="InterPro" id="IPR000792">
    <property type="entry name" value="Tscrpt_reg_LuxR_C"/>
</dbReference>
<name>W0HZN6_9GAMM</name>
<keyword evidence="3" id="KW-0614">Plasmid</keyword>
<protein>
    <submittedName>
        <fullName evidence="3">Transcriptional regulator, PAS and GerE domains</fullName>
    </submittedName>
</protein>
<feature type="domain" description="HTH luxR-type" evidence="2">
    <location>
        <begin position="151"/>
        <end position="208"/>
    </location>
</feature>